<dbReference type="EMBL" id="KQ420475">
    <property type="protein sequence ID" value="KOF80171.1"/>
    <property type="molecule type" value="Genomic_DNA"/>
</dbReference>
<organism evidence="1">
    <name type="scientific">Octopus bimaculoides</name>
    <name type="common">California two-spotted octopus</name>
    <dbReference type="NCBI Taxonomy" id="37653"/>
    <lineage>
        <taxon>Eukaryota</taxon>
        <taxon>Metazoa</taxon>
        <taxon>Spiralia</taxon>
        <taxon>Lophotrochozoa</taxon>
        <taxon>Mollusca</taxon>
        <taxon>Cephalopoda</taxon>
        <taxon>Coleoidea</taxon>
        <taxon>Octopodiformes</taxon>
        <taxon>Octopoda</taxon>
        <taxon>Incirrata</taxon>
        <taxon>Octopodidae</taxon>
        <taxon>Octopus</taxon>
    </lineage>
</organism>
<proteinExistence type="predicted"/>
<protein>
    <submittedName>
        <fullName evidence="1">Uncharacterized protein</fullName>
    </submittedName>
</protein>
<name>A0A0L8GT00_OCTBM</name>
<sequence length="58" mass="6750">MNFLVPRNGQEKNSRILLYKIRKLFDLVTTLFFSAMILKSLSKTKTEDIDISIPNFSL</sequence>
<gene>
    <name evidence="1" type="ORF">OCBIM_22028327mg</name>
</gene>
<evidence type="ECO:0000313" key="1">
    <source>
        <dbReference type="EMBL" id="KOF80171.1"/>
    </source>
</evidence>
<reference evidence="1" key="1">
    <citation type="submission" date="2015-07" db="EMBL/GenBank/DDBJ databases">
        <title>MeaNS - Measles Nucleotide Surveillance Program.</title>
        <authorList>
            <person name="Tran T."/>
            <person name="Druce J."/>
        </authorList>
    </citation>
    <scope>NUCLEOTIDE SEQUENCE</scope>
    <source>
        <strain evidence="1">UCB-OBI-ISO-001</strain>
        <tissue evidence="1">Gonad</tissue>
    </source>
</reference>
<accession>A0A0L8GT00</accession>
<dbReference type="AlphaFoldDB" id="A0A0L8GT00"/>